<protein>
    <recommendedName>
        <fullName evidence="5">CBS domain-containing protein</fullName>
    </recommendedName>
</protein>
<dbReference type="InterPro" id="IPR005105">
    <property type="entry name" value="GlnD_Uridyltrans_N"/>
</dbReference>
<dbReference type="Pfam" id="PF10335">
    <property type="entry name" value="DUF294_C"/>
    <property type="match status" value="1"/>
</dbReference>
<dbReference type="EMBL" id="JTFC01000009">
    <property type="protein sequence ID" value="RUS57943.1"/>
    <property type="molecule type" value="Genomic_DNA"/>
</dbReference>
<evidence type="ECO:0008006" key="5">
    <source>
        <dbReference type="Google" id="ProtNLM"/>
    </source>
</evidence>
<dbReference type="AlphaFoldDB" id="A0A433RXE1"/>
<reference evidence="3 4" key="1">
    <citation type="submission" date="2014-11" db="EMBL/GenBank/DDBJ databases">
        <title>Genome sequence and analysis of novel Kurthia sp.</title>
        <authorList>
            <person name="Lawson J.N."/>
            <person name="Gonzalez J.E."/>
            <person name="Rinauldi L."/>
            <person name="Xuan Z."/>
            <person name="Firman A."/>
            <person name="Shaddox L."/>
            <person name="Trudeau A."/>
            <person name="Shah S."/>
            <person name="Reiman D."/>
        </authorList>
    </citation>
    <scope>NUCLEOTIDE SEQUENCE [LARGE SCALE GENOMIC DNA]</scope>
    <source>
        <strain evidence="3 4">3B1D</strain>
    </source>
</reference>
<evidence type="ECO:0000259" key="2">
    <source>
        <dbReference type="Pfam" id="PF10335"/>
    </source>
</evidence>
<feature type="domain" description="DUF294" evidence="2">
    <location>
        <begin position="171"/>
        <end position="307"/>
    </location>
</feature>
<name>A0A433RXE1_9BACL</name>
<dbReference type="InterPro" id="IPR018821">
    <property type="entry name" value="DUF294_put_nucleoTrafse_sb-bd"/>
</dbReference>
<organism evidence="3 4">
    <name type="scientific">Candidatus Kurthia intestinigallinarum</name>
    <dbReference type="NCBI Taxonomy" id="1562256"/>
    <lineage>
        <taxon>Bacteria</taxon>
        <taxon>Bacillati</taxon>
        <taxon>Bacillota</taxon>
        <taxon>Bacilli</taxon>
        <taxon>Bacillales</taxon>
        <taxon>Caryophanaceae</taxon>
        <taxon>Kurthia</taxon>
    </lineage>
</organism>
<sequence>MTKFLNETQYQHYFANCQSVSILNERHDKLMQQLINDTLQQLGEPPCPFTIFITGSGGRKEQGFWSDQDHGLIYSDDAHKAYFHTFGQVFSDNMATAGYVYCEGGIMTSNPQWNASVKEWQQQLKQWLQAAEWSHIRYTQIFYDARILYGSEKLLKKLKTQIDHYISHYPYVLQRFTHNIMHLKPALGPLGQLLPERYGEHQGEIDLKYSAFLPYINCVRLVALEHHIHATSTQERITALAAKEAALLQDVAFYFDELLRMRFQYQKPEKYKDTHYISLQEMSLEDKRMLKKILKRAKRLHDEVIARYA</sequence>
<comment type="caution">
    <text evidence="3">The sequence shown here is derived from an EMBL/GenBank/DDBJ whole genome shotgun (WGS) entry which is preliminary data.</text>
</comment>
<keyword evidence="4" id="KW-1185">Reference proteome</keyword>
<dbReference type="Pfam" id="PF03445">
    <property type="entry name" value="DUF294"/>
    <property type="match status" value="1"/>
</dbReference>
<dbReference type="RefSeq" id="WP_233600507.1">
    <property type="nucleotide sequence ID" value="NZ_JTFC01000009.1"/>
</dbReference>
<dbReference type="CDD" id="cd05401">
    <property type="entry name" value="NT_GlnE_GlnD_like"/>
    <property type="match status" value="1"/>
</dbReference>
<proteinExistence type="predicted"/>
<evidence type="ECO:0000259" key="1">
    <source>
        <dbReference type="Pfam" id="PF03445"/>
    </source>
</evidence>
<gene>
    <name evidence="3" type="ORF">QI30_03245</name>
</gene>
<evidence type="ECO:0000313" key="3">
    <source>
        <dbReference type="EMBL" id="RUS57943.1"/>
    </source>
</evidence>
<dbReference type="Proteomes" id="UP000288623">
    <property type="component" value="Unassembled WGS sequence"/>
</dbReference>
<accession>A0A433RXE1</accession>
<evidence type="ECO:0000313" key="4">
    <source>
        <dbReference type="Proteomes" id="UP000288623"/>
    </source>
</evidence>
<dbReference type="GO" id="GO:0008773">
    <property type="term" value="F:[protein-PII] uridylyltransferase activity"/>
    <property type="evidence" value="ECO:0007669"/>
    <property type="project" value="InterPro"/>
</dbReference>
<feature type="domain" description="Protein-PII uridylyltransferase N-terminal" evidence="1">
    <location>
        <begin position="21"/>
        <end position="131"/>
    </location>
</feature>